<dbReference type="Gene3D" id="3.30.70.100">
    <property type="match status" value="1"/>
</dbReference>
<sequence>MGNIIKETQENKLIFMVLSIILTLIIGFLLTKIVDYLFRKLKKTNKIGFKFLNTLIKGLIVVFMVFKIGSNFKGFKELSGSILMSSSLIIAVLAFAFQKSLEDLIAGFMISLFRPFEVGDRITLINSDITGYVEDITLRHTIIRTFTNSRLIIPNAVMNRETLENSNMIELKSGGFLDVMITFESDIEKAKAIIVNLVQSHANVIDPKSPLGNDKKSDFVKVYINKLTLDGINLRTTIWTKDVDTNFDTLSELREEIVKEFRKNKIEIACNAHKIKGNVSVKN</sequence>
<keyword evidence="6 7" id="KW-0472">Membrane</keyword>
<comment type="subcellular location">
    <subcellularLocation>
        <location evidence="1">Cell membrane</location>
        <topology evidence="1">Multi-pass membrane protein</topology>
    </subcellularLocation>
</comment>
<proteinExistence type="inferred from homology"/>
<evidence type="ECO:0000256" key="7">
    <source>
        <dbReference type="SAM" id="Phobius"/>
    </source>
</evidence>
<dbReference type="SUPFAM" id="SSF50182">
    <property type="entry name" value="Sm-like ribonucleoproteins"/>
    <property type="match status" value="1"/>
</dbReference>
<evidence type="ECO:0000313" key="11">
    <source>
        <dbReference type="Proteomes" id="UP001236559"/>
    </source>
</evidence>
<dbReference type="InterPro" id="IPR006685">
    <property type="entry name" value="MscS_channel_2nd"/>
</dbReference>
<evidence type="ECO:0000313" key="10">
    <source>
        <dbReference type="EMBL" id="MDQ0275540.1"/>
    </source>
</evidence>
<keyword evidence="5 7" id="KW-1133">Transmembrane helix</keyword>
<dbReference type="Gene3D" id="2.30.30.60">
    <property type="match status" value="1"/>
</dbReference>
<feature type="transmembrane region" description="Helical" evidence="7">
    <location>
        <begin position="47"/>
        <end position="66"/>
    </location>
</feature>
<keyword evidence="3" id="KW-1003">Cell membrane</keyword>
<dbReference type="InterPro" id="IPR010920">
    <property type="entry name" value="LSM_dom_sf"/>
</dbReference>
<evidence type="ECO:0000256" key="2">
    <source>
        <dbReference type="ARBA" id="ARBA00008017"/>
    </source>
</evidence>
<reference evidence="10 11" key="1">
    <citation type="submission" date="2023-07" db="EMBL/GenBank/DDBJ databases">
        <title>Genomic Encyclopedia of Type Strains, Phase IV (KMG-IV): sequencing the most valuable type-strain genomes for metagenomic binning, comparative biology and taxonomic classification.</title>
        <authorList>
            <person name="Goeker M."/>
        </authorList>
    </citation>
    <scope>NUCLEOTIDE SEQUENCE [LARGE SCALE GENOMIC DNA]</scope>
    <source>
        <strain evidence="10 11">DSM 22616</strain>
    </source>
</reference>
<gene>
    <name evidence="10" type="ORF">J2S72_001569</name>
</gene>
<dbReference type="InterPro" id="IPR045275">
    <property type="entry name" value="MscS_archaea/bacteria_type"/>
</dbReference>
<dbReference type="Pfam" id="PF21082">
    <property type="entry name" value="MS_channel_3rd"/>
    <property type="match status" value="1"/>
</dbReference>
<dbReference type="Proteomes" id="UP001236559">
    <property type="component" value="Unassembled WGS sequence"/>
</dbReference>
<dbReference type="InterPro" id="IPR049278">
    <property type="entry name" value="MS_channel_C"/>
</dbReference>
<dbReference type="RefSeq" id="WP_307495291.1">
    <property type="nucleotide sequence ID" value="NZ_JAUSTN010000008.1"/>
</dbReference>
<comment type="caution">
    <text evidence="10">The sequence shown here is derived from an EMBL/GenBank/DDBJ whole genome shotgun (WGS) entry which is preliminary data.</text>
</comment>
<evidence type="ECO:0000259" key="9">
    <source>
        <dbReference type="Pfam" id="PF21082"/>
    </source>
</evidence>
<feature type="transmembrane region" description="Helical" evidence="7">
    <location>
        <begin position="78"/>
        <end position="97"/>
    </location>
</feature>
<name>A0ABU0AZY8_9FIRM</name>
<evidence type="ECO:0000256" key="3">
    <source>
        <dbReference type="ARBA" id="ARBA00022475"/>
    </source>
</evidence>
<evidence type="ECO:0000256" key="4">
    <source>
        <dbReference type="ARBA" id="ARBA00022692"/>
    </source>
</evidence>
<dbReference type="EMBL" id="JAUSTN010000008">
    <property type="protein sequence ID" value="MDQ0275540.1"/>
    <property type="molecule type" value="Genomic_DNA"/>
</dbReference>
<feature type="domain" description="Mechanosensitive ion channel MscS" evidence="8">
    <location>
        <begin position="100"/>
        <end position="167"/>
    </location>
</feature>
<comment type="similarity">
    <text evidence="2">Belongs to the MscS (TC 1.A.23) family.</text>
</comment>
<dbReference type="InterPro" id="IPR023408">
    <property type="entry name" value="MscS_beta-dom_sf"/>
</dbReference>
<organism evidence="10 11">
    <name type="scientific">Peptoniphilus koenoeneniae</name>
    <dbReference type="NCBI Taxonomy" id="507751"/>
    <lineage>
        <taxon>Bacteria</taxon>
        <taxon>Bacillati</taxon>
        <taxon>Bacillota</taxon>
        <taxon>Tissierellia</taxon>
        <taxon>Tissierellales</taxon>
        <taxon>Peptoniphilaceae</taxon>
        <taxon>Peptoniphilus</taxon>
    </lineage>
</organism>
<evidence type="ECO:0000259" key="8">
    <source>
        <dbReference type="Pfam" id="PF00924"/>
    </source>
</evidence>
<dbReference type="Pfam" id="PF00924">
    <property type="entry name" value="MS_channel_2nd"/>
    <property type="match status" value="1"/>
</dbReference>
<dbReference type="SUPFAM" id="SSF82689">
    <property type="entry name" value="Mechanosensitive channel protein MscS (YggB), C-terminal domain"/>
    <property type="match status" value="1"/>
</dbReference>
<dbReference type="PANTHER" id="PTHR30221:SF1">
    <property type="entry name" value="SMALL-CONDUCTANCE MECHANOSENSITIVE CHANNEL"/>
    <property type="match status" value="1"/>
</dbReference>
<evidence type="ECO:0000256" key="6">
    <source>
        <dbReference type="ARBA" id="ARBA00023136"/>
    </source>
</evidence>
<feature type="domain" description="Mechanosensitive ion channel MscS C-terminal" evidence="9">
    <location>
        <begin position="178"/>
        <end position="268"/>
    </location>
</feature>
<evidence type="ECO:0000256" key="1">
    <source>
        <dbReference type="ARBA" id="ARBA00004651"/>
    </source>
</evidence>
<feature type="transmembrane region" description="Helical" evidence="7">
    <location>
        <begin position="13"/>
        <end position="35"/>
    </location>
</feature>
<keyword evidence="11" id="KW-1185">Reference proteome</keyword>
<evidence type="ECO:0000256" key="5">
    <source>
        <dbReference type="ARBA" id="ARBA00022989"/>
    </source>
</evidence>
<dbReference type="Gene3D" id="1.10.287.1260">
    <property type="match status" value="1"/>
</dbReference>
<protein>
    <submittedName>
        <fullName evidence="10">Small-conductance mechanosensitive channel</fullName>
    </submittedName>
</protein>
<keyword evidence="4 7" id="KW-0812">Transmembrane</keyword>
<dbReference type="InterPro" id="IPR011066">
    <property type="entry name" value="MscS_channel_C_sf"/>
</dbReference>
<accession>A0ABU0AZY8</accession>
<dbReference type="PANTHER" id="PTHR30221">
    <property type="entry name" value="SMALL-CONDUCTANCE MECHANOSENSITIVE CHANNEL"/>
    <property type="match status" value="1"/>
</dbReference>